<feature type="signal peptide" evidence="1">
    <location>
        <begin position="1"/>
        <end position="24"/>
    </location>
</feature>
<dbReference type="NCBIfam" id="NF038129">
    <property type="entry name" value="PEP_NF038129"/>
    <property type="match status" value="1"/>
</dbReference>
<name>A0ABT2C9A5_9BURK</name>
<reference evidence="2" key="1">
    <citation type="submission" date="2022-08" db="EMBL/GenBank/DDBJ databases">
        <title>Reclassification of Massilia species as members of the genera Telluria, Duganella, Pseudoduganella, Mokoshia gen. nov. and Zemynaea gen. nov. using orthogonal and non-orthogonal genome-based approaches.</title>
        <authorList>
            <person name="Bowman J.P."/>
        </authorList>
    </citation>
    <scope>NUCLEOTIDE SEQUENCE</scope>
    <source>
        <strain evidence="2">LMG 11547</strain>
    </source>
</reference>
<dbReference type="Proteomes" id="UP001165263">
    <property type="component" value="Unassembled WGS sequence"/>
</dbReference>
<dbReference type="EMBL" id="JANUHC010000022">
    <property type="protein sequence ID" value="MCS0633997.1"/>
    <property type="molecule type" value="Genomic_DNA"/>
</dbReference>
<proteinExistence type="predicted"/>
<evidence type="ECO:0000256" key="1">
    <source>
        <dbReference type="SAM" id="SignalP"/>
    </source>
</evidence>
<comment type="caution">
    <text evidence="2">The sequence shown here is derived from an EMBL/GenBank/DDBJ whole genome shotgun (WGS) entry which is preliminary data.</text>
</comment>
<keyword evidence="3" id="KW-1185">Reference proteome</keyword>
<feature type="chain" id="PRO_5047018592" evidence="1">
    <location>
        <begin position="25"/>
        <end position="188"/>
    </location>
</feature>
<keyword evidence="1" id="KW-0732">Signal</keyword>
<gene>
    <name evidence="2" type="ORF">NX786_32155</name>
</gene>
<evidence type="ECO:0000313" key="2">
    <source>
        <dbReference type="EMBL" id="MCS0633997.1"/>
    </source>
</evidence>
<organism evidence="2 3">
    <name type="scientific">Telluria mixta</name>
    <dbReference type="NCBI Taxonomy" id="34071"/>
    <lineage>
        <taxon>Bacteria</taxon>
        <taxon>Pseudomonadati</taxon>
        <taxon>Pseudomonadota</taxon>
        <taxon>Betaproteobacteria</taxon>
        <taxon>Burkholderiales</taxon>
        <taxon>Oxalobacteraceae</taxon>
        <taxon>Telluria group</taxon>
        <taxon>Telluria</taxon>
    </lineage>
</organism>
<sequence length="188" mass="19436">MMNLKTFFSRALLALSLLAGAASANPAYHVALDTTGTSGDGYMQIDFLPFATSEVLTATISGLDGAFTGTPSLDNVVQSGGSYTFSSDAFSEFFQSITLGGKFGFDVMFGGAPTDGGSIGLSVSLLDSVGDYLSFQAAQISLVAGEPAVVAVDPGFATVNPVPEPADWLIVATGLVLLGAMQRRRFIR</sequence>
<evidence type="ECO:0000313" key="3">
    <source>
        <dbReference type="Proteomes" id="UP001165263"/>
    </source>
</evidence>
<accession>A0ABT2C9A5</accession>
<protein>
    <submittedName>
        <fullName evidence="2">NF038129 family PEP-CTERM protein</fullName>
    </submittedName>
</protein>
<dbReference type="RefSeq" id="WP_259452931.1">
    <property type="nucleotide sequence ID" value="NZ_CP119520.1"/>
</dbReference>